<keyword evidence="2" id="KW-0472">Membrane</keyword>
<dbReference type="RefSeq" id="WP_006716385.1">
    <property type="nucleotide sequence ID" value="NZ_CP007032.1"/>
</dbReference>
<accession>W0E8T7</accession>
<dbReference type="eggNOG" id="COG0860">
    <property type="taxonomic scope" value="Bacteria"/>
</dbReference>
<name>W0E8T7_9FIRM</name>
<keyword evidence="5" id="KW-1185">Reference proteome</keyword>
<dbReference type="Proteomes" id="UP000010847">
    <property type="component" value="Chromosome"/>
</dbReference>
<keyword evidence="2" id="KW-0812">Transmembrane</keyword>
<feature type="domain" description="MurNAc-LAA" evidence="3">
    <location>
        <begin position="126"/>
        <end position="236"/>
    </location>
</feature>
<dbReference type="GO" id="GO:0030288">
    <property type="term" value="C:outer membrane-bounded periplasmic space"/>
    <property type="evidence" value="ECO:0007669"/>
    <property type="project" value="TreeGrafter"/>
</dbReference>
<dbReference type="KEGG" id="dmt:DESME_01705"/>
<dbReference type="AlphaFoldDB" id="W0E8T7"/>
<dbReference type="Pfam" id="PF01520">
    <property type="entry name" value="Amidase_3"/>
    <property type="match status" value="1"/>
</dbReference>
<dbReference type="InterPro" id="IPR002508">
    <property type="entry name" value="MurNAc-LAA_cat"/>
</dbReference>
<feature type="transmembrane region" description="Helical" evidence="2">
    <location>
        <begin position="20"/>
        <end position="40"/>
    </location>
</feature>
<dbReference type="SUPFAM" id="SSF53187">
    <property type="entry name" value="Zn-dependent exopeptidases"/>
    <property type="match status" value="1"/>
</dbReference>
<dbReference type="EMBL" id="CP007032">
    <property type="protein sequence ID" value="AHF05938.1"/>
    <property type="molecule type" value="Genomic_DNA"/>
</dbReference>
<evidence type="ECO:0000313" key="4">
    <source>
        <dbReference type="EMBL" id="AHF05938.1"/>
    </source>
</evidence>
<gene>
    <name evidence="4" type="ORF">DESME_01705</name>
</gene>
<dbReference type="GO" id="GO:0008745">
    <property type="term" value="F:N-acetylmuramoyl-L-alanine amidase activity"/>
    <property type="evidence" value="ECO:0007669"/>
    <property type="project" value="InterPro"/>
</dbReference>
<keyword evidence="2" id="KW-1133">Transmembrane helix</keyword>
<organism evidence="4 5">
    <name type="scientific">Desulfitobacterium metallireducens DSM 15288</name>
    <dbReference type="NCBI Taxonomy" id="871968"/>
    <lineage>
        <taxon>Bacteria</taxon>
        <taxon>Bacillati</taxon>
        <taxon>Bacillota</taxon>
        <taxon>Clostridia</taxon>
        <taxon>Eubacteriales</taxon>
        <taxon>Desulfitobacteriaceae</taxon>
        <taxon>Desulfitobacterium</taxon>
    </lineage>
</organism>
<reference evidence="4 5" key="1">
    <citation type="submission" date="2013-12" db="EMBL/GenBank/DDBJ databases">
        <authorList>
            <consortium name="DOE Joint Genome Institute"/>
            <person name="Smidt H."/>
            <person name="Huntemann M."/>
            <person name="Han J."/>
            <person name="Chen A."/>
            <person name="Kyrpides N."/>
            <person name="Mavromatis K."/>
            <person name="Markowitz V."/>
            <person name="Palaniappan K."/>
            <person name="Ivanova N."/>
            <person name="Schaumberg A."/>
            <person name="Pati A."/>
            <person name="Liolios K."/>
            <person name="Nordberg H.P."/>
            <person name="Cantor M.N."/>
            <person name="Hua S.X."/>
            <person name="Woyke T."/>
        </authorList>
    </citation>
    <scope>NUCLEOTIDE SEQUENCE [LARGE SCALE GENOMIC DNA]</scope>
    <source>
        <strain evidence="5">DSM 15288</strain>
    </source>
</reference>
<protein>
    <submittedName>
        <fullName evidence="4">N-acetylmuramoyl-L-alanine amidase</fullName>
    </submittedName>
</protein>
<dbReference type="HOGENOM" id="CLU_014322_7_0_9"/>
<evidence type="ECO:0000256" key="2">
    <source>
        <dbReference type="SAM" id="Phobius"/>
    </source>
</evidence>
<dbReference type="Gene3D" id="3.40.630.40">
    <property type="entry name" value="Zn-dependent exopeptidases"/>
    <property type="match status" value="1"/>
</dbReference>
<dbReference type="OrthoDB" id="9772024at2"/>
<evidence type="ECO:0000256" key="1">
    <source>
        <dbReference type="ARBA" id="ARBA00022801"/>
    </source>
</evidence>
<keyword evidence="1" id="KW-0378">Hydrolase</keyword>
<dbReference type="PANTHER" id="PTHR30404">
    <property type="entry name" value="N-ACETYLMURAMOYL-L-ALANINE AMIDASE"/>
    <property type="match status" value="1"/>
</dbReference>
<evidence type="ECO:0000259" key="3">
    <source>
        <dbReference type="SMART" id="SM00646"/>
    </source>
</evidence>
<dbReference type="PANTHER" id="PTHR30404:SF0">
    <property type="entry name" value="N-ACETYLMURAMOYL-L-ALANINE AMIDASE AMIC"/>
    <property type="match status" value="1"/>
</dbReference>
<proteinExistence type="predicted"/>
<evidence type="ECO:0000313" key="5">
    <source>
        <dbReference type="Proteomes" id="UP000010847"/>
    </source>
</evidence>
<dbReference type="InterPro" id="IPR050695">
    <property type="entry name" value="N-acetylmuramoyl_amidase_3"/>
</dbReference>
<dbReference type="STRING" id="871968.DESME_01705"/>
<dbReference type="CDD" id="cd02696">
    <property type="entry name" value="MurNAc-LAA"/>
    <property type="match status" value="1"/>
</dbReference>
<dbReference type="SMART" id="SM00646">
    <property type="entry name" value="Ami_3"/>
    <property type="match status" value="1"/>
</dbReference>
<dbReference type="GO" id="GO:0009253">
    <property type="term" value="P:peptidoglycan catabolic process"/>
    <property type="evidence" value="ECO:0007669"/>
    <property type="project" value="InterPro"/>
</dbReference>
<sequence length="247" mass="27601">MKRKRVDWYKRGKHLQLKKWYVLALMVIALLIGEVAWKLYPHEQKSWSWTVGNQTILIDAGHGGVDPGAVGKNSLEKDITLAVSKRVKVLVQQAGGKTIMVREEDVDLGTAQGLLKRKREDLAQRIQLSKDEQADVYLSIHVNSSPKETLTGPQVFYYADSVESKLLAQCIQEQLNLLAGGKRVAKGNQELFILKKADQAAVMIELGFLSNAQEEQKLNDPNYQQQLAVAVYQGLANYLGTSQNSQP</sequence>